<feature type="region of interest" description="Disordered" evidence="3">
    <location>
        <begin position="276"/>
        <end position="340"/>
    </location>
</feature>
<dbReference type="CDD" id="cd05826">
    <property type="entry name" value="Sortase_B"/>
    <property type="match status" value="1"/>
</dbReference>
<feature type="compositionally biased region" description="Low complexity" evidence="3">
    <location>
        <begin position="300"/>
        <end position="314"/>
    </location>
</feature>
<evidence type="ECO:0000256" key="1">
    <source>
        <dbReference type="ARBA" id="ARBA00022801"/>
    </source>
</evidence>
<name>A0A8J6M9N5_9FIRM</name>
<keyword evidence="6" id="KW-1185">Reference proteome</keyword>
<evidence type="ECO:0000313" key="6">
    <source>
        <dbReference type="Proteomes" id="UP000602260"/>
    </source>
</evidence>
<feature type="compositionally biased region" description="Low complexity" evidence="3">
    <location>
        <begin position="47"/>
        <end position="58"/>
    </location>
</feature>
<feature type="signal peptide" evidence="4">
    <location>
        <begin position="1"/>
        <end position="27"/>
    </location>
</feature>
<dbReference type="Gene3D" id="2.40.260.10">
    <property type="entry name" value="Sortase"/>
    <property type="match status" value="1"/>
</dbReference>
<sequence>MKPNFRKALTALLAVVCALCLGRTALQLVQYRQGDETYAQAQELAGLPDLPDLPPVDVTGGSGEASGSASADGEGEAPEEVPVWQDPYAQALKDMDFSALRQQNPDVLGWILIPGTRVSYPVVQGTDNSYYLDHTWRGGKNSVGAIFMDYRNSGDLSDFNTILYGHRMNNRSMFGTLSQYKSRSYWQAHPYVYLTDDSGTHRYEIFAAGEVSVESDVYRLGLRSDSSRQSFLDSCLALSALNTGVTPHTYDKVLTLSTCTGNGHATRWVVQAVCPGQAPEPQPEEPVQQPEQLPEPAPQPEESVQPPDTSQQSPEEQEQQEPEPAPSQDIRPEERTEEEP</sequence>
<dbReference type="GO" id="GO:0016787">
    <property type="term" value="F:hydrolase activity"/>
    <property type="evidence" value="ECO:0007669"/>
    <property type="project" value="UniProtKB-KW"/>
</dbReference>
<protein>
    <submittedName>
        <fullName evidence="5">Class B sortase</fullName>
        <ecNumber evidence="5">3.4.22.71</ecNumber>
    </submittedName>
</protein>
<dbReference type="InterPro" id="IPR009835">
    <property type="entry name" value="SrtB"/>
</dbReference>
<feature type="compositionally biased region" description="Low complexity" evidence="3">
    <location>
        <begin position="276"/>
        <end position="292"/>
    </location>
</feature>
<dbReference type="InterPro" id="IPR023365">
    <property type="entry name" value="Sortase_dom-sf"/>
</dbReference>
<dbReference type="InterPro" id="IPR005754">
    <property type="entry name" value="Sortase"/>
</dbReference>
<organism evidence="5 6">
    <name type="scientific">Flintibacter faecis</name>
    <dbReference type="NCBI Taxonomy" id="2763047"/>
    <lineage>
        <taxon>Bacteria</taxon>
        <taxon>Bacillati</taxon>
        <taxon>Bacillota</taxon>
        <taxon>Clostridia</taxon>
        <taxon>Eubacteriales</taxon>
        <taxon>Flintibacter</taxon>
    </lineage>
</organism>
<evidence type="ECO:0000256" key="2">
    <source>
        <dbReference type="PIRSR" id="PIRSR605754-1"/>
    </source>
</evidence>
<evidence type="ECO:0000256" key="4">
    <source>
        <dbReference type="SAM" id="SignalP"/>
    </source>
</evidence>
<gene>
    <name evidence="5" type="primary">srtB</name>
    <name evidence="5" type="ORF">H8S55_03915</name>
</gene>
<comment type="caution">
    <text evidence="5">The sequence shown here is derived from an EMBL/GenBank/DDBJ whole genome shotgun (WGS) entry which is preliminary data.</text>
</comment>
<accession>A0A8J6M9N5</accession>
<evidence type="ECO:0000256" key="3">
    <source>
        <dbReference type="SAM" id="MobiDB-lite"/>
    </source>
</evidence>
<proteinExistence type="predicted"/>
<evidence type="ECO:0000313" key="5">
    <source>
        <dbReference type="EMBL" id="MBC5716475.1"/>
    </source>
</evidence>
<feature type="region of interest" description="Disordered" evidence="3">
    <location>
        <begin position="45"/>
        <end position="79"/>
    </location>
</feature>
<dbReference type="NCBIfam" id="TIGR03064">
    <property type="entry name" value="sortase_srtB"/>
    <property type="match status" value="1"/>
</dbReference>
<dbReference type="Proteomes" id="UP000602260">
    <property type="component" value="Unassembled WGS sequence"/>
</dbReference>
<feature type="chain" id="PRO_5039204446" evidence="4">
    <location>
        <begin position="28"/>
        <end position="340"/>
    </location>
</feature>
<feature type="active site" description="Proton donor/acceptor" evidence="2">
    <location>
        <position position="166"/>
    </location>
</feature>
<dbReference type="EMBL" id="JACOPN010000002">
    <property type="protein sequence ID" value="MBC5716475.1"/>
    <property type="molecule type" value="Genomic_DNA"/>
</dbReference>
<dbReference type="SUPFAM" id="SSF63817">
    <property type="entry name" value="Sortase"/>
    <property type="match status" value="1"/>
</dbReference>
<dbReference type="EC" id="3.4.22.71" evidence="5"/>
<keyword evidence="1 5" id="KW-0378">Hydrolase</keyword>
<keyword evidence="4" id="KW-0732">Signal</keyword>
<reference evidence="5" key="1">
    <citation type="submission" date="2020-08" db="EMBL/GenBank/DDBJ databases">
        <title>Genome public.</title>
        <authorList>
            <person name="Liu C."/>
            <person name="Sun Q."/>
        </authorList>
    </citation>
    <scope>NUCLEOTIDE SEQUENCE</scope>
    <source>
        <strain evidence="5">BX5</strain>
    </source>
</reference>
<dbReference type="RefSeq" id="WP_186877908.1">
    <property type="nucleotide sequence ID" value="NZ_JACOPN010000002.1"/>
</dbReference>
<dbReference type="Pfam" id="PF04203">
    <property type="entry name" value="Sortase"/>
    <property type="match status" value="1"/>
</dbReference>
<dbReference type="AlphaFoldDB" id="A0A8J6M9N5"/>
<feature type="active site" description="Acyl-thioester intermediate" evidence="2">
    <location>
        <position position="259"/>
    </location>
</feature>